<dbReference type="Pfam" id="PF14379">
    <property type="entry name" value="Myb_CC_LHEQLE"/>
    <property type="match status" value="1"/>
</dbReference>
<sequence length="302" mass="33131">MYQPNPSIGPTQSNPAPHDQMGPGDGAMVPHNGGNSNPNMAARQRLRWTNELHDRFVEAVTQLGGPDRATPKGVLRIMGVPGLTIYHVKSHLQKYRLAKYIPDPSTDDNKAEKKDPGDLLAALEGSSTMQISEALKLQMEVQKRLHEQLEVQRQLQLRIEAQGKYLQKIIEEQQRISGAGASRDTSSEQLPDSERTNPSTPVPTSESPLQAVPFSKDNGSRVEPMESASHDDLPHGEPVTPDSNCRPGSPTLSPKHERAAKRQRGSSDGTPIADGDFALPHHIFESSTDSEFQQCSMPYSSH</sequence>
<dbReference type="Gene3D" id="1.10.10.60">
    <property type="entry name" value="Homeodomain-like"/>
    <property type="match status" value="1"/>
</dbReference>
<dbReference type="AlphaFoldDB" id="A0A4V6D5C1"/>
<protein>
    <recommendedName>
        <fullName evidence="6">HTH myb-type domain-containing protein</fullName>
    </recommendedName>
</protein>
<evidence type="ECO:0000259" key="6">
    <source>
        <dbReference type="PROSITE" id="PS51294"/>
    </source>
</evidence>
<dbReference type="PROSITE" id="PS51294">
    <property type="entry name" value="HTH_MYB"/>
    <property type="match status" value="1"/>
</dbReference>
<dbReference type="InterPro" id="IPR025756">
    <property type="entry name" value="Myb_CC_LHEQLE"/>
</dbReference>
<feature type="region of interest" description="Disordered" evidence="5">
    <location>
        <begin position="1"/>
        <end position="40"/>
    </location>
</feature>
<dbReference type="Gramene" id="TKW09896">
    <property type="protein sequence ID" value="TKW09896"/>
    <property type="gene ID" value="SEVIR_6G131100v2"/>
</dbReference>
<dbReference type="PANTHER" id="PTHR31499:SF79">
    <property type="entry name" value="HTH MYB-TYPE DOMAIN-CONTAINING PROTEIN"/>
    <property type="match status" value="1"/>
</dbReference>
<feature type="domain" description="HTH myb-type" evidence="6">
    <location>
        <begin position="40"/>
        <end position="100"/>
    </location>
</feature>
<organism evidence="7 8">
    <name type="scientific">Setaria viridis</name>
    <name type="common">Green bristlegrass</name>
    <name type="synonym">Setaria italica subsp. viridis</name>
    <dbReference type="NCBI Taxonomy" id="4556"/>
    <lineage>
        <taxon>Eukaryota</taxon>
        <taxon>Viridiplantae</taxon>
        <taxon>Streptophyta</taxon>
        <taxon>Embryophyta</taxon>
        <taxon>Tracheophyta</taxon>
        <taxon>Spermatophyta</taxon>
        <taxon>Magnoliopsida</taxon>
        <taxon>Liliopsida</taxon>
        <taxon>Poales</taxon>
        <taxon>Poaceae</taxon>
        <taxon>PACMAD clade</taxon>
        <taxon>Panicoideae</taxon>
        <taxon>Panicodae</taxon>
        <taxon>Paniceae</taxon>
        <taxon>Cenchrinae</taxon>
        <taxon>Setaria</taxon>
    </lineage>
</organism>
<feature type="compositionally biased region" description="Basic and acidic residues" evidence="5">
    <location>
        <begin position="218"/>
        <end position="235"/>
    </location>
</feature>
<evidence type="ECO:0000256" key="3">
    <source>
        <dbReference type="ARBA" id="ARBA00023163"/>
    </source>
</evidence>
<dbReference type="OMA" id="NICHDSD"/>
<keyword evidence="8" id="KW-1185">Reference proteome</keyword>
<evidence type="ECO:0000256" key="2">
    <source>
        <dbReference type="ARBA" id="ARBA00023125"/>
    </source>
</evidence>
<reference evidence="7" key="1">
    <citation type="submission" date="2019-03" db="EMBL/GenBank/DDBJ databases">
        <title>WGS assembly of Setaria viridis.</title>
        <authorList>
            <person name="Huang P."/>
            <person name="Jenkins J."/>
            <person name="Grimwood J."/>
            <person name="Barry K."/>
            <person name="Healey A."/>
            <person name="Mamidi S."/>
            <person name="Sreedasyam A."/>
            <person name="Shu S."/>
            <person name="Feldman M."/>
            <person name="Wu J."/>
            <person name="Yu Y."/>
            <person name="Chen C."/>
            <person name="Johnson J."/>
            <person name="Rokhsar D."/>
            <person name="Baxter I."/>
            <person name="Schmutz J."/>
            <person name="Brutnell T."/>
            <person name="Kellogg E."/>
        </authorList>
    </citation>
    <scope>NUCLEOTIDE SEQUENCE [LARGE SCALE GENOMIC DNA]</scope>
</reference>
<proteinExistence type="predicted"/>
<dbReference type="NCBIfam" id="TIGR01557">
    <property type="entry name" value="myb_SHAQKYF"/>
    <property type="match status" value="1"/>
</dbReference>
<evidence type="ECO:0000313" key="7">
    <source>
        <dbReference type="EMBL" id="TKW09896.1"/>
    </source>
</evidence>
<name>A0A4V6D5C1_SETVI</name>
<accession>A0A4V6D5C1</accession>
<dbReference type="InterPro" id="IPR017930">
    <property type="entry name" value="Myb_dom"/>
</dbReference>
<feature type="compositionally biased region" description="Polar residues" evidence="5">
    <location>
        <begin position="183"/>
        <end position="208"/>
    </location>
</feature>
<feature type="region of interest" description="Disordered" evidence="5">
    <location>
        <begin position="175"/>
        <end position="277"/>
    </location>
</feature>
<dbReference type="SUPFAM" id="SSF46689">
    <property type="entry name" value="Homeodomain-like"/>
    <property type="match status" value="1"/>
</dbReference>
<dbReference type="EMBL" id="CM016557">
    <property type="protein sequence ID" value="TKW09896.1"/>
    <property type="molecule type" value="Genomic_DNA"/>
</dbReference>
<dbReference type="InterPro" id="IPR001005">
    <property type="entry name" value="SANT/Myb"/>
</dbReference>
<dbReference type="GO" id="GO:0003677">
    <property type="term" value="F:DNA binding"/>
    <property type="evidence" value="ECO:0007669"/>
    <property type="project" value="UniProtKB-KW"/>
</dbReference>
<dbReference type="InterPro" id="IPR006447">
    <property type="entry name" value="Myb_dom_plants"/>
</dbReference>
<evidence type="ECO:0000313" key="8">
    <source>
        <dbReference type="Proteomes" id="UP000298652"/>
    </source>
</evidence>
<dbReference type="InterPro" id="IPR009057">
    <property type="entry name" value="Homeodomain-like_sf"/>
</dbReference>
<gene>
    <name evidence="7" type="ORF">SEVIR_6G131100v2</name>
</gene>
<evidence type="ECO:0000256" key="1">
    <source>
        <dbReference type="ARBA" id="ARBA00023015"/>
    </source>
</evidence>
<evidence type="ECO:0000256" key="5">
    <source>
        <dbReference type="SAM" id="MobiDB-lite"/>
    </source>
</evidence>
<dbReference type="GO" id="GO:0003700">
    <property type="term" value="F:DNA-binding transcription factor activity"/>
    <property type="evidence" value="ECO:0007669"/>
    <property type="project" value="InterPro"/>
</dbReference>
<dbReference type="FunFam" id="1.10.10.60:FF:000002">
    <property type="entry name" value="Myb family transcription factor"/>
    <property type="match status" value="1"/>
</dbReference>
<evidence type="ECO:0000256" key="4">
    <source>
        <dbReference type="ARBA" id="ARBA00023242"/>
    </source>
</evidence>
<keyword evidence="1" id="KW-0805">Transcription regulation</keyword>
<keyword evidence="4" id="KW-0539">Nucleus</keyword>
<dbReference type="Pfam" id="PF00249">
    <property type="entry name" value="Myb_DNA-binding"/>
    <property type="match status" value="1"/>
</dbReference>
<dbReference type="InterPro" id="IPR046955">
    <property type="entry name" value="PHR1-like"/>
</dbReference>
<feature type="compositionally biased region" description="Polar residues" evidence="5">
    <location>
        <begin position="1"/>
        <end position="15"/>
    </location>
</feature>
<keyword evidence="3" id="KW-0804">Transcription</keyword>
<keyword evidence="2" id="KW-0238">DNA-binding</keyword>
<dbReference type="Proteomes" id="UP000298652">
    <property type="component" value="Chromosome 6"/>
</dbReference>
<dbReference type="PANTHER" id="PTHR31499">
    <property type="entry name" value="MYB FAMILY TRANSCRIPTION FACTOR PHL11"/>
    <property type="match status" value="1"/>
</dbReference>